<comment type="similarity">
    <text evidence="2">Belongs to the ABC transporter superfamily.</text>
</comment>
<evidence type="ECO:0000313" key="8">
    <source>
        <dbReference type="Proteomes" id="UP001428774"/>
    </source>
</evidence>
<accession>A0AAW9SDW8</accession>
<evidence type="ECO:0000256" key="4">
    <source>
        <dbReference type="ARBA" id="ARBA00022741"/>
    </source>
</evidence>
<evidence type="ECO:0000256" key="5">
    <source>
        <dbReference type="ARBA" id="ARBA00022840"/>
    </source>
</evidence>
<dbReference type="GO" id="GO:0005524">
    <property type="term" value="F:ATP binding"/>
    <property type="evidence" value="ECO:0007669"/>
    <property type="project" value="UniProtKB-KW"/>
</dbReference>
<feature type="domain" description="ABC transporter" evidence="6">
    <location>
        <begin position="12"/>
        <end position="261"/>
    </location>
</feature>
<dbReference type="Proteomes" id="UP001428774">
    <property type="component" value="Unassembled WGS sequence"/>
</dbReference>
<dbReference type="RefSeq" id="WP_347168164.1">
    <property type="nucleotide sequence ID" value="NZ_JBDNCH010000004.1"/>
</dbReference>
<dbReference type="PANTHER" id="PTHR43776:SF7">
    <property type="entry name" value="D,D-DIPEPTIDE TRANSPORT ATP-BINDING PROTEIN DDPF-RELATED"/>
    <property type="match status" value="1"/>
</dbReference>
<evidence type="ECO:0000313" key="7">
    <source>
        <dbReference type="EMBL" id="MEN9063056.1"/>
    </source>
</evidence>
<dbReference type="EMBL" id="JBDNCH010000004">
    <property type="protein sequence ID" value="MEN9063056.1"/>
    <property type="molecule type" value="Genomic_DNA"/>
</dbReference>
<dbReference type="Pfam" id="PF00005">
    <property type="entry name" value="ABC_tran"/>
    <property type="match status" value="2"/>
</dbReference>
<evidence type="ECO:0000259" key="6">
    <source>
        <dbReference type="PROSITE" id="PS50893"/>
    </source>
</evidence>
<keyword evidence="4" id="KW-0547">Nucleotide-binding</keyword>
<dbReference type="GO" id="GO:0016887">
    <property type="term" value="F:ATP hydrolysis activity"/>
    <property type="evidence" value="ECO:0007669"/>
    <property type="project" value="InterPro"/>
</dbReference>
<dbReference type="GO" id="GO:0015833">
    <property type="term" value="P:peptide transport"/>
    <property type="evidence" value="ECO:0007669"/>
    <property type="project" value="InterPro"/>
</dbReference>
<dbReference type="InterPro" id="IPR017871">
    <property type="entry name" value="ABC_transporter-like_CS"/>
</dbReference>
<dbReference type="SMART" id="SM00382">
    <property type="entry name" value="AAA"/>
    <property type="match status" value="2"/>
</dbReference>
<evidence type="ECO:0000256" key="2">
    <source>
        <dbReference type="ARBA" id="ARBA00005417"/>
    </source>
</evidence>
<gene>
    <name evidence="7" type="ORF">ABFB10_20825</name>
</gene>
<dbReference type="Pfam" id="PF08352">
    <property type="entry name" value="oligo_HPY"/>
    <property type="match status" value="1"/>
</dbReference>
<dbReference type="CDD" id="cd03257">
    <property type="entry name" value="ABC_NikE_OppD_transporters"/>
    <property type="match status" value="2"/>
</dbReference>
<protein>
    <submittedName>
        <fullName evidence="7">ABC transporter ATP-binding protein</fullName>
    </submittedName>
</protein>
<dbReference type="InterPro" id="IPR003593">
    <property type="entry name" value="AAA+_ATPase"/>
</dbReference>
<dbReference type="InterPro" id="IPR013563">
    <property type="entry name" value="Oligopep_ABC_C"/>
</dbReference>
<dbReference type="AlphaFoldDB" id="A0AAW9SDW8"/>
<keyword evidence="3" id="KW-0813">Transport</keyword>
<proteinExistence type="inferred from homology"/>
<dbReference type="NCBIfam" id="NF008453">
    <property type="entry name" value="PRK11308.1"/>
    <property type="match status" value="2"/>
</dbReference>
<organism evidence="7 8">
    <name type="scientific">Ponticoccus litoralis</name>
    <dbReference type="NCBI Taxonomy" id="422297"/>
    <lineage>
        <taxon>Bacteria</taxon>
        <taxon>Pseudomonadati</taxon>
        <taxon>Pseudomonadota</taxon>
        <taxon>Alphaproteobacteria</taxon>
        <taxon>Rhodobacterales</taxon>
        <taxon>Roseobacteraceae</taxon>
        <taxon>Ponticoccus</taxon>
    </lineage>
</organism>
<keyword evidence="8" id="KW-1185">Reference proteome</keyword>
<dbReference type="PROSITE" id="PS50893">
    <property type="entry name" value="ABC_TRANSPORTER_2"/>
    <property type="match status" value="2"/>
</dbReference>
<feature type="domain" description="ABC transporter" evidence="6">
    <location>
        <begin position="284"/>
        <end position="534"/>
    </location>
</feature>
<dbReference type="InterPro" id="IPR027417">
    <property type="entry name" value="P-loop_NTPase"/>
</dbReference>
<comment type="subcellular location">
    <subcellularLocation>
        <location evidence="1">Cell inner membrane</location>
        <topology evidence="1">Peripheral membrane protein</topology>
    </subcellularLocation>
</comment>
<evidence type="ECO:0000256" key="3">
    <source>
        <dbReference type="ARBA" id="ARBA00022448"/>
    </source>
</evidence>
<dbReference type="InterPro" id="IPR003439">
    <property type="entry name" value="ABC_transporter-like_ATP-bd"/>
</dbReference>
<dbReference type="InterPro" id="IPR050319">
    <property type="entry name" value="ABC_transp_ATP-bind"/>
</dbReference>
<sequence length="537" mass="58228">MTLTSKRNHILIDQLDISYRAGGGRELPAVQGASLTLARGDTLGIVGESGSGKSTLARALLGYMRSGARVAHGRVMVGGTDVFALPPKGLRQFRGKRAALVPQNPLSSLTPHMKIGHQLLELIRQHTDLRGPEALARVVWLLKRTGLPDPGTIVGRYPHEISGGQRQRVVIAAALIGTPELIILDEPTTALDKTVEAEVLQLVKELQQEIDATLIYVSHDLHVIKAMCAKVAVMRAGRIVEYGRLARVFDAPEHPYTHQLIASIPRISERGPEPPAADTSTTGLVIRDLSFRFETARGIFARKKTTPPTLNKISLAIDRGQTIGIVGESGSGKSTLANLISGVIGGHSGEITFDGVALDGKAVTRPPALRRRVQVVFQDPLSSLNPSQPVRDILTRPRELYFGETRPAAQEAVVALLAEMDLAPDVLGRFPRELSGGQQQRIAICRALAAEPELLICDEVTSALDVTIQNKVLDMLLRVQRQRGLTCVFISHDLSVIGKVSHKIAVLQRGELKEFGQRNHVMHAPKHAYTGALLQHA</sequence>
<dbReference type="GO" id="GO:0005886">
    <property type="term" value="C:plasma membrane"/>
    <property type="evidence" value="ECO:0007669"/>
    <property type="project" value="UniProtKB-SubCell"/>
</dbReference>
<dbReference type="Gene3D" id="3.40.50.300">
    <property type="entry name" value="P-loop containing nucleotide triphosphate hydrolases"/>
    <property type="match status" value="2"/>
</dbReference>
<dbReference type="PROSITE" id="PS00211">
    <property type="entry name" value="ABC_TRANSPORTER_1"/>
    <property type="match status" value="2"/>
</dbReference>
<dbReference type="SUPFAM" id="SSF52540">
    <property type="entry name" value="P-loop containing nucleoside triphosphate hydrolases"/>
    <property type="match status" value="2"/>
</dbReference>
<dbReference type="PANTHER" id="PTHR43776">
    <property type="entry name" value="TRANSPORT ATP-BINDING PROTEIN"/>
    <property type="match status" value="1"/>
</dbReference>
<name>A0AAW9SDW8_9RHOB</name>
<dbReference type="GO" id="GO:0055085">
    <property type="term" value="P:transmembrane transport"/>
    <property type="evidence" value="ECO:0007669"/>
    <property type="project" value="UniProtKB-ARBA"/>
</dbReference>
<keyword evidence="5 7" id="KW-0067">ATP-binding</keyword>
<evidence type="ECO:0000256" key="1">
    <source>
        <dbReference type="ARBA" id="ARBA00004417"/>
    </source>
</evidence>
<reference evidence="7 8" key="1">
    <citation type="submission" date="2024-05" db="EMBL/GenBank/DDBJ databases">
        <title>Genome sequence of Ponticoccus litoralis KCCM 90028.</title>
        <authorList>
            <person name="Kim J.M."/>
            <person name="Lee J.K."/>
            <person name="Choi B.J."/>
            <person name="Bayburt H."/>
            <person name="Baek J.H."/>
            <person name="Jeon C.O."/>
        </authorList>
    </citation>
    <scope>NUCLEOTIDE SEQUENCE [LARGE SCALE GENOMIC DNA]</scope>
    <source>
        <strain evidence="7 8">KCCM 90028</strain>
    </source>
</reference>
<comment type="caution">
    <text evidence="7">The sequence shown here is derived from an EMBL/GenBank/DDBJ whole genome shotgun (WGS) entry which is preliminary data.</text>
</comment>